<evidence type="ECO:0000259" key="1">
    <source>
        <dbReference type="Pfam" id="PF13349"/>
    </source>
</evidence>
<dbReference type="Proteomes" id="UP001597183">
    <property type="component" value="Unassembled WGS sequence"/>
</dbReference>
<dbReference type="InterPro" id="IPR025164">
    <property type="entry name" value="Toastrack_DUF4097"/>
</dbReference>
<dbReference type="Pfam" id="PF13349">
    <property type="entry name" value="DUF4097"/>
    <property type="match status" value="1"/>
</dbReference>
<gene>
    <name evidence="2" type="ORF">ACFQ5G_36030</name>
</gene>
<evidence type="ECO:0000313" key="3">
    <source>
        <dbReference type="Proteomes" id="UP001597183"/>
    </source>
</evidence>
<organism evidence="2 3">
    <name type="scientific">Actinoplanes sichuanensis</name>
    <dbReference type="NCBI Taxonomy" id="512349"/>
    <lineage>
        <taxon>Bacteria</taxon>
        <taxon>Bacillati</taxon>
        <taxon>Actinomycetota</taxon>
        <taxon>Actinomycetes</taxon>
        <taxon>Micromonosporales</taxon>
        <taxon>Micromonosporaceae</taxon>
        <taxon>Actinoplanes</taxon>
    </lineage>
</organism>
<evidence type="ECO:0000313" key="2">
    <source>
        <dbReference type="EMBL" id="MFD1370778.1"/>
    </source>
</evidence>
<proteinExistence type="predicted"/>
<reference evidence="3" key="1">
    <citation type="journal article" date="2019" name="Int. J. Syst. Evol. Microbiol.">
        <title>The Global Catalogue of Microorganisms (GCM) 10K type strain sequencing project: providing services to taxonomists for standard genome sequencing and annotation.</title>
        <authorList>
            <consortium name="The Broad Institute Genomics Platform"/>
            <consortium name="The Broad Institute Genome Sequencing Center for Infectious Disease"/>
            <person name="Wu L."/>
            <person name="Ma J."/>
        </authorList>
    </citation>
    <scope>NUCLEOTIDE SEQUENCE [LARGE SCALE GENOMIC DNA]</scope>
    <source>
        <strain evidence="3">CCM 7526</strain>
    </source>
</reference>
<keyword evidence="3" id="KW-1185">Reference proteome</keyword>
<dbReference type="RefSeq" id="WP_317793459.1">
    <property type="nucleotide sequence ID" value="NZ_AP028461.1"/>
</dbReference>
<dbReference type="EMBL" id="JBHTMK010000044">
    <property type="protein sequence ID" value="MFD1370778.1"/>
    <property type="molecule type" value="Genomic_DNA"/>
</dbReference>
<name>A0ABW4AJQ2_9ACTN</name>
<accession>A0ABW4AJQ2</accession>
<comment type="caution">
    <text evidence="2">The sequence shown here is derived from an EMBL/GenBank/DDBJ whole genome shotgun (WGS) entry which is preliminary data.</text>
</comment>
<feature type="domain" description="DUF4097" evidence="1">
    <location>
        <begin position="46"/>
        <end position="277"/>
    </location>
</feature>
<sequence length="281" mass="29455">MPTFDTPGPITAEIDILAGELRVVASDRSDTVVHVRPAEEDQERDRRAAEQTRVEFLSGTLTVRGPRHPTFGVFGKVGVLDVLVELPIGSEVEARLGAGGIRCSGELGDCRLRSGAGDVQADHVGNAVLNTGYGLIAVESVDGDAKLTTGSGKLRLRSVSGPAVLKNGNGESWVGHAGGELRIHSANGDIVTDHAAASLTANTANGEIRVRELVRGTATLRTAAGGIEIGIRSGTAARLDVHTHYGRVRNEMTSTDGPATTDEQAEVRARTAFGDIVIRRA</sequence>
<protein>
    <submittedName>
        <fullName evidence="2">DUF4097 domain-containing protein</fullName>
    </submittedName>
</protein>